<dbReference type="Gene3D" id="3.30.200.150">
    <property type="match status" value="1"/>
</dbReference>
<evidence type="ECO:0000259" key="1">
    <source>
        <dbReference type="Pfam" id="PF01636"/>
    </source>
</evidence>
<proteinExistence type="predicted"/>
<dbReference type="EMBL" id="MHSK01000004">
    <property type="protein sequence ID" value="OHA42850.1"/>
    <property type="molecule type" value="Genomic_DNA"/>
</dbReference>
<evidence type="ECO:0000313" key="2">
    <source>
        <dbReference type="EMBL" id="OHA42850.1"/>
    </source>
</evidence>
<organism evidence="2 3">
    <name type="scientific">Candidatus Taylorbacteria bacterium RIFCSPLOWO2_12_FULL_43_20</name>
    <dbReference type="NCBI Taxonomy" id="1802332"/>
    <lineage>
        <taxon>Bacteria</taxon>
        <taxon>Candidatus Tayloriibacteriota</taxon>
    </lineage>
</organism>
<accession>A0A1G2P3E0</accession>
<dbReference type="Gene3D" id="3.90.1200.10">
    <property type="match status" value="1"/>
</dbReference>
<dbReference type="PANTHER" id="PTHR21310">
    <property type="entry name" value="AMINOGLYCOSIDE PHOSPHOTRANSFERASE-RELATED-RELATED"/>
    <property type="match status" value="1"/>
</dbReference>
<dbReference type="InterPro" id="IPR002575">
    <property type="entry name" value="Aminoglycoside_PTrfase"/>
</dbReference>
<dbReference type="InterPro" id="IPR051678">
    <property type="entry name" value="AGP_Transferase"/>
</dbReference>
<feature type="domain" description="Aminoglycoside phosphotransferase" evidence="1">
    <location>
        <begin position="45"/>
        <end position="264"/>
    </location>
</feature>
<dbReference type="SUPFAM" id="SSF56112">
    <property type="entry name" value="Protein kinase-like (PK-like)"/>
    <property type="match status" value="1"/>
</dbReference>
<name>A0A1G2P3E0_9BACT</name>
<dbReference type="Proteomes" id="UP000177269">
    <property type="component" value="Unassembled WGS sequence"/>
</dbReference>
<comment type="caution">
    <text evidence="2">The sequence shown here is derived from an EMBL/GenBank/DDBJ whole genome shotgun (WGS) entry which is preliminary data.</text>
</comment>
<sequence>MNNEIPKSDYEIFREEKHESLNAPHAVIVDAAEKATGASVSSEKRIIAGETNEVHEITTDDGGEVIVRIYHGEKPKFERERWAIEQCKASGVPVPEVLLVEESKREGSTLFVCVESKVEGVSLGNIPEITEPKNSERLKELLYKTGEQLSTIHSISTNGFGSLDKNGQGKYDSVQSLLTEDQFRNPENILSESKLKITDHDTVQLVNRAHEIIIAQADSLPVISPKLLHGDFGPQHILIKDGEISGVIDFEFAKGSDPTEEFARWELKFKDYPLEYIQAGYGNKELFEGDFERRKYIWRLFQGLAIMRYCAREGKQFGIDKIVPELRKSVDYFI</sequence>
<dbReference type="Pfam" id="PF01636">
    <property type="entry name" value="APH"/>
    <property type="match status" value="1"/>
</dbReference>
<protein>
    <recommendedName>
        <fullName evidence="1">Aminoglycoside phosphotransferase domain-containing protein</fullName>
    </recommendedName>
</protein>
<gene>
    <name evidence="2" type="ORF">A3G52_01170</name>
</gene>
<reference evidence="2 3" key="1">
    <citation type="journal article" date="2016" name="Nat. Commun.">
        <title>Thousands of microbial genomes shed light on interconnected biogeochemical processes in an aquifer system.</title>
        <authorList>
            <person name="Anantharaman K."/>
            <person name="Brown C.T."/>
            <person name="Hug L.A."/>
            <person name="Sharon I."/>
            <person name="Castelle C.J."/>
            <person name="Probst A.J."/>
            <person name="Thomas B.C."/>
            <person name="Singh A."/>
            <person name="Wilkins M.J."/>
            <person name="Karaoz U."/>
            <person name="Brodie E.L."/>
            <person name="Williams K.H."/>
            <person name="Hubbard S.S."/>
            <person name="Banfield J.F."/>
        </authorList>
    </citation>
    <scope>NUCLEOTIDE SEQUENCE [LARGE SCALE GENOMIC DNA]</scope>
</reference>
<evidence type="ECO:0000313" key="3">
    <source>
        <dbReference type="Proteomes" id="UP000177269"/>
    </source>
</evidence>
<dbReference type="AlphaFoldDB" id="A0A1G2P3E0"/>
<dbReference type="InterPro" id="IPR011009">
    <property type="entry name" value="Kinase-like_dom_sf"/>
</dbReference>